<dbReference type="AlphaFoldDB" id="A0A8E2EA00"/>
<dbReference type="Proteomes" id="UP000250266">
    <property type="component" value="Unassembled WGS sequence"/>
</dbReference>
<dbReference type="Pfam" id="PF24864">
    <property type="entry name" value="DUF7730"/>
    <property type="match status" value="1"/>
</dbReference>
<gene>
    <name evidence="2" type="ORF">K432DRAFT_353504</name>
</gene>
<dbReference type="PANTHER" id="PTHR38790">
    <property type="entry name" value="2EXR DOMAIN-CONTAINING PROTEIN-RELATED"/>
    <property type="match status" value="1"/>
</dbReference>
<sequence>MPPFKPGLQIALCIFTILGTLLRPFDLIDEWFSKHKTQRRPKQRNTCPIPEPLSKGHSNYERLRKEEAAYFQRQPRERSLTLPLPPSSPSFQVKQRTCNQSQSALLSKMSTELRLLIWEFAIADEVVHIVQQRKRLCNTVCTESPDSVDGFHRCLGYVSGYGDIWLQQPGAKLLSLLKTCRLVYSEAIDILYSRNTFRLEHLDTLSHFSTITLPSRFNSIRSLHLYWYFYNDIFADAWFTYPPRDLATWQKTCDILARMEGLRVLTITLGARRWEEASRVKLLQSMMKIRATKRFEVTVPWAWPGLDEVAGERLEGMPFSITHMSELP</sequence>
<keyword evidence="3" id="KW-1185">Reference proteome</keyword>
<feature type="domain" description="DUF7730" evidence="1">
    <location>
        <begin position="99"/>
        <end position="303"/>
    </location>
</feature>
<reference evidence="2 3" key="1">
    <citation type="journal article" date="2016" name="Nat. Commun.">
        <title>Ectomycorrhizal ecology is imprinted in the genome of the dominant symbiotic fungus Cenococcum geophilum.</title>
        <authorList>
            <consortium name="DOE Joint Genome Institute"/>
            <person name="Peter M."/>
            <person name="Kohler A."/>
            <person name="Ohm R.A."/>
            <person name="Kuo A."/>
            <person name="Krutzmann J."/>
            <person name="Morin E."/>
            <person name="Arend M."/>
            <person name="Barry K.W."/>
            <person name="Binder M."/>
            <person name="Choi C."/>
            <person name="Clum A."/>
            <person name="Copeland A."/>
            <person name="Grisel N."/>
            <person name="Haridas S."/>
            <person name="Kipfer T."/>
            <person name="LaButti K."/>
            <person name="Lindquist E."/>
            <person name="Lipzen A."/>
            <person name="Maire R."/>
            <person name="Meier B."/>
            <person name="Mihaltcheva S."/>
            <person name="Molinier V."/>
            <person name="Murat C."/>
            <person name="Poggeler S."/>
            <person name="Quandt C.A."/>
            <person name="Sperisen C."/>
            <person name="Tritt A."/>
            <person name="Tisserant E."/>
            <person name="Crous P.W."/>
            <person name="Henrissat B."/>
            <person name="Nehls U."/>
            <person name="Egli S."/>
            <person name="Spatafora J.W."/>
            <person name="Grigoriev I.V."/>
            <person name="Martin F.M."/>
        </authorList>
    </citation>
    <scope>NUCLEOTIDE SEQUENCE [LARGE SCALE GENOMIC DNA]</scope>
    <source>
        <strain evidence="2 3">CBS 459.81</strain>
    </source>
</reference>
<dbReference type="InterPro" id="IPR056632">
    <property type="entry name" value="DUF7730"/>
</dbReference>
<accession>A0A8E2EA00</accession>
<name>A0A8E2EA00_9PEZI</name>
<dbReference type="EMBL" id="KV744971">
    <property type="protein sequence ID" value="OCK80181.1"/>
    <property type="molecule type" value="Genomic_DNA"/>
</dbReference>
<evidence type="ECO:0000313" key="3">
    <source>
        <dbReference type="Proteomes" id="UP000250266"/>
    </source>
</evidence>
<proteinExistence type="predicted"/>
<organism evidence="2 3">
    <name type="scientific">Lepidopterella palustris CBS 459.81</name>
    <dbReference type="NCBI Taxonomy" id="1314670"/>
    <lineage>
        <taxon>Eukaryota</taxon>
        <taxon>Fungi</taxon>
        <taxon>Dikarya</taxon>
        <taxon>Ascomycota</taxon>
        <taxon>Pezizomycotina</taxon>
        <taxon>Dothideomycetes</taxon>
        <taxon>Pleosporomycetidae</taxon>
        <taxon>Mytilinidiales</taxon>
        <taxon>Argynnaceae</taxon>
        <taxon>Lepidopterella</taxon>
    </lineage>
</organism>
<dbReference type="OrthoDB" id="4757095at2759"/>
<protein>
    <recommendedName>
        <fullName evidence="1">DUF7730 domain-containing protein</fullName>
    </recommendedName>
</protein>
<evidence type="ECO:0000313" key="2">
    <source>
        <dbReference type="EMBL" id="OCK80181.1"/>
    </source>
</evidence>
<evidence type="ECO:0000259" key="1">
    <source>
        <dbReference type="Pfam" id="PF24864"/>
    </source>
</evidence>